<dbReference type="InterPro" id="IPR050829">
    <property type="entry name" value="CorA_MIT"/>
</dbReference>
<dbReference type="Gene3D" id="1.20.58.340">
    <property type="entry name" value="Magnesium transport protein CorA, transmembrane region"/>
    <property type="match status" value="1"/>
</dbReference>
<protein>
    <submittedName>
        <fullName evidence="7">Uncharacterized protein</fullName>
    </submittedName>
</protein>
<feature type="transmembrane region" description="Helical" evidence="6">
    <location>
        <begin position="1009"/>
        <end position="1032"/>
    </location>
</feature>
<dbReference type="InterPro" id="IPR045863">
    <property type="entry name" value="CorA_TM1_TM2"/>
</dbReference>
<dbReference type="PANTHER" id="PTHR47685">
    <property type="entry name" value="MAGNESIUM TRANSPORT PROTEIN CORA"/>
    <property type="match status" value="1"/>
</dbReference>
<keyword evidence="8" id="KW-1185">Reference proteome</keyword>
<dbReference type="AlphaFoldDB" id="A0AAV9GH53"/>
<proteinExistence type="predicted"/>
<evidence type="ECO:0000256" key="6">
    <source>
        <dbReference type="SAM" id="Phobius"/>
    </source>
</evidence>
<feature type="region of interest" description="Disordered" evidence="5">
    <location>
        <begin position="1"/>
        <end position="21"/>
    </location>
</feature>
<dbReference type="EMBL" id="MU865951">
    <property type="protein sequence ID" value="KAK4447225.1"/>
    <property type="molecule type" value="Genomic_DNA"/>
</dbReference>
<evidence type="ECO:0000256" key="1">
    <source>
        <dbReference type="ARBA" id="ARBA00004141"/>
    </source>
</evidence>
<dbReference type="InterPro" id="IPR002523">
    <property type="entry name" value="MgTranspt_CorA/ZnTranspt_ZntB"/>
</dbReference>
<feature type="transmembrane region" description="Helical" evidence="6">
    <location>
        <begin position="944"/>
        <end position="965"/>
    </location>
</feature>
<dbReference type="SUPFAM" id="SSF144083">
    <property type="entry name" value="Magnesium transport protein CorA, transmembrane region"/>
    <property type="match status" value="1"/>
</dbReference>
<keyword evidence="3 6" id="KW-1133">Transmembrane helix</keyword>
<evidence type="ECO:0000256" key="5">
    <source>
        <dbReference type="SAM" id="MobiDB-lite"/>
    </source>
</evidence>
<dbReference type="GO" id="GO:0046873">
    <property type="term" value="F:metal ion transmembrane transporter activity"/>
    <property type="evidence" value="ECO:0007669"/>
    <property type="project" value="InterPro"/>
</dbReference>
<keyword evidence="4 6" id="KW-0472">Membrane</keyword>
<dbReference type="GO" id="GO:0016020">
    <property type="term" value="C:membrane"/>
    <property type="evidence" value="ECO:0007669"/>
    <property type="project" value="UniProtKB-SubCell"/>
</dbReference>
<keyword evidence="2 6" id="KW-0812">Transmembrane</keyword>
<reference evidence="7" key="2">
    <citation type="submission" date="2023-05" db="EMBL/GenBank/DDBJ databases">
        <authorList>
            <consortium name="Lawrence Berkeley National Laboratory"/>
            <person name="Steindorff A."/>
            <person name="Hensen N."/>
            <person name="Bonometti L."/>
            <person name="Westerberg I."/>
            <person name="Brannstrom I.O."/>
            <person name="Guillou S."/>
            <person name="Cros-Aarteil S."/>
            <person name="Calhoun S."/>
            <person name="Haridas S."/>
            <person name="Kuo A."/>
            <person name="Mondo S."/>
            <person name="Pangilinan J."/>
            <person name="Riley R."/>
            <person name="Labutti K."/>
            <person name="Andreopoulos B."/>
            <person name="Lipzen A."/>
            <person name="Chen C."/>
            <person name="Yanf M."/>
            <person name="Daum C."/>
            <person name="Ng V."/>
            <person name="Clum A."/>
            <person name="Ohm R."/>
            <person name="Martin F."/>
            <person name="Silar P."/>
            <person name="Natvig D."/>
            <person name="Lalanne C."/>
            <person name="Gautier V."/>
            <person name="Ament-Velasquez S.L."/>
            <person name="Kruys A."/>
            <person name="Hutchinson M.I."/>
            <person name="Powell A.J."/>
            <person name="Barry K."/>
            <person name="Miller A.N."/>
            <person name="Grigoriev I.V."/>
            <person name="Debuchy R."/>
            <person name="Gladieux P."/>
            <person name="Thoren M.H."/>
            <person name="Johannesson H."/>
        </authorList>
    </citation>
    <scope>NUCLEOTIDE SEQUENCE</scope>
    <source>
        <strain evidence="7">PSN243</strain>
    </source>
</reference>
<evidence type="ECO:0000256" key="4">
    <source>
        <dbReference type="ARBA" id="ARBA00023136"/>
    </source>
</evidence>
<evidence type="ECO:0000313" key="7">
    <source>
        <dbReference type="EMBL" id="KAK4447225.1"/>
    </source>
</evidence>
<evidence type="ECO:0000313" key="8">
    <source>
        <dbReference type="Proteomes" id="UP001321760"/>
    </source>
</evidence>
<name>A0AAV9GH53_9PEZI</name>
<comment type="caution">
    <text evidence="7">The sequence shown here is derived from an EMBL/GenBank/DDBJ whole genome shotgun (WGS) entry which is preliminary data.</text>
</comment>
<dbReference type="Proteomes" id="UP001321760">
    <property type="component" value="Unassembled WGS sequence"/>
</dbReference>
<reference evidence="7" key="1">
    <citation type="journal article" date="2023" name="Mol. Phylogenet. Evol.">
        <title>Genome-scale phylogeny and comparative genomics of the fungal order Sordariales.</title>
        <authorList>
            <person name="Hensen N."/>
            <person name="Bonometti L."/>
            <person name="Westerberg I."/>
            <person name="Brannstrom I.O."/>
            <person name="Guillou S."/>
            <person name="Cros-Aarteil S."/>
            <person name="Calhoun S."/>
            <person name="Haridas S."/>
            <person name="Kuo A."/>
            <person name="Mondo S."/>
            <person name="Pangilinan J."/>
            <person name="Riley R."/>
            <person name="LaButti K."/>
            <person name="Andreopoulos B."/>
            <person name="Lipzen A."/>
            <person name="Chen C."/>
            <person name="Yan M."/>
            <person name="Daum C."/>
            <person name="Ng V."/>
            <person name="Clum A."/>
            <person name="Steindorff A."/>
            <person name="Ohm R.A."/>
            <person name="Martin F."/>
            <person name="Silar P."/>
            <person name="Natvig D.O."/>
            <person name="Lalanne C."/>
            <person name="Gautier V."/>
            <person name="Ament-Velasquez S.L."/>
            <person name="Kruys A."/>
            <person name="Hutchinson M.I."/>
            <person name="Powell A.J."/>
            <person name="Barry K."/>
            <person name="Miller A.N."/>
            <person name="Grigoriev I.V."/>
            <person name="Debuchy R."/>
            <person name="Gladieux P."/>
            <person name="Hiltunen Thoren M."/>
            <person name="Johannesson H."/>
        </authorList>
    </citation>
    <scope>NUCLEOTIDE SEQUENCE</scope>
    <source>
        <strain evidence="7">PSN243</strain>
    </source>
</reference>
<dbReference type="Pfam" id="PF01544">
    <property type="entry name" value="CorA"/>
    <property type="match status" value="1"/>
</dbReference>
<evidence type="ECO:0000256" key="2">
    <source>
        <dbReference type="ARBA" id="ARBA00022692"/>
    </source>
</evidence>
<sequence length="1089" mass="126376">MNADDGEPERPQPVLVRPRWPRLADEESDLAPKCLSELPHPATDVTDILQHFLGCIEIHERGHFLDSQNAFWRERTEFEVYKRHGSRFDGTQVNPTPHSESIRQRSEQRIKGVITDLAIAIDEYFRRIQVLRRALSGESHVQVTPSDNLVVCVDKSGKAWRDSDEYQLGIPKVRAWRAHHNRPHWPVDDDLGTREDLGWRKAREIVCQVRGTAAGLREITDYKLEEDVSAHLVQFTRQTPVARKGREGLGYDTDPKAWHPPLRPRQESQADARIHGRFPHQHLSMRALLERPDSRDGWMRSMDIVSKEACDEEDPTRIKYIHIPSNNMEWIEAVVGRYYGNQTTKDRILSPELWRGQQHGSWSGPAHARYMRPLCERVSTASQQEENPGNVVLYMPFMDWEVNRTREIVSRFTESQTEQYGYDRRQVALEVRRRGQMRMQGLGGNRRQITRPGRGDRYPWEGPPLDAIPRLTTNTTFNPIRGIRMSQDGRLLVASPLGQYLMDAAGLYEAMSTLQDRKLIEKYLYNNPPLHPRRTLDQYHYRGLKSTTLRDRDQVVNRGTNSNPDIRHRLIMVPVSEESSSEETGAINNDADLTRERGLEDHGGVLGRLRRRIPWGRRPRSRMEWAWTDHWSYTDEHGCEHCTNDIKLTPKLIMVDQLWMWILDERTIITAFPGRYRDSYDNHIDGVHKSIRDKLGRTELRSVFDIALVILDECSTTFFNRTRIDQNQPQVLDIFSEAIGRVTNTTTISLSHVWHWGRKASEIFRSKYRTAAGSDVYVPLLDLHAEGRLLREVKDILDELDIMLGILKRQLELIRQLCKHVESIMDPEMQWRDAPDSRVPATKERDPGQHDEAQDPDLEYNAQELEQRMDQSRRKSELRWFRIRSADLLVGVQNRIRELEDLQASAKSTEDSVVDLLTLKQQQASVIQIASLSNAEESVRQGRAIMVFTVVTIVFLPLSFMSSVFGMNNSDFGDNTMTLRDQFRLIFPISVGIIALALVFAFYDFLRALVWSVYTYSVAWILIRTGLYGLWFKYRSNLASARLMQRTADEVQALKEEFIKAGGRKRASRMRRRMVRKVAMEDERDVPEP</sequence>
<dbReference type="PANTHER" id="PTHR47685:SF1">
    <property type="entry name" value="MAGNESIUM TRANSPORT PROTEIN CORA"/>
    <property type="match status" value="1"/>
</dbReference>
<feature type="compositionally biased region" description="Basic and acidic residues" evidence="5">
    <location>
        <begin position="829"/>
        <end position="853"/>
    </location>
</feature>
<organism evidence="7 8">
    <name type="scientific">Podospora aff. communis PSN243</name>
    <dbReference type="NCBI Taxonomy" id="3040156"/>
    <lineage>
        <taxon>Eukaryota</taxon>
        <taxon>Fungi</taxon>
        <taxon>Dikarya</taxon>
        <taxon>Ascomycota</taxon>
        <taxon>Pezizomycotina</taxon>
        <taxon>Sordariomycetes</taxon>
        <taxon>Sordariomycetidae</taxon>
        <taxon>Sordariales</taxon>
        <taxon>Podosporaceae</taxon>
        <taxon>Podospora</taxon>
    </lineage>
</organism>
<comment type="subcellular location">
    <subcellularLocation>
        <location evidence="1">Membrane</location>
        <topology evidence="1">Multi-pass membrane protein</topology>
    </subcellularLocation>
</comment>
<accession>A0AAV9GH53</accession>
<gene>
    <name evidence="7" type="ORF">QBC34DRAFT_410137</name>
</gene>
<feature type="region of interest" description="Disordered" evidence="5">
    <location>
        <begin position="444"/>
        <end position="464"/>
    </location>
</feature>
<feature type="region of interest" description="Disordered" evidence="5">
    <location>
        <begin position="829"/>
        <end position="857"/>
    </location>
</feature>
<feature type="transmembrane region" description="Helical" evidence="6">
    <location>
        <begin position="985"/>
        <end position="1003"/>
    </location>
</feature>
<evidence type="ECO:0000256" key="3">
    <source>
        <dbReference type="ARBA" id="ARBA00022989"/>
    </source>
</evidence>